<dbReference type="RefSeq" id="WP_178978281.1">
    <property type="nucleotide sequence ID" value="NZ_JABXYR010000001.1"/>
</dbReference>
<comment type="caution">
    <text evidence="1">The sequence shown here is derived from an EMBL/GenBank/DDBJ whole genome shotgun (WGS) entry which is preliminary data.</text>
</comment>
<evidence type="ECO:0000313" key="2">
    <source>
        <dbReference type="Proteomes" id="UP000526307"/>
    </source>
</evidence>
<name>A0A7Y8VR04_9FIRM</name>
<keyword evidence="2" id="KW-1185">Reference proteome</keyword>
<evidence type="ECO:0008006" key="3">
    <source>
        <dbReference type="Google" id="ProtNLM"/>
    </source>
</evidence>
<dbReference type="Proteomes" id="UP000526307">
    <property type="component" value="Unassembled WGS sequence"/>
</dbReference>
<dbReference type="EMBL" id="JABXYR010000001">
    <property type="protein sequence ID" value="NWO23051.1"/>
    <property type="molecule type" value="Genomic_DNA"/>
</dbReference>
<sequence length="104" mass="12058">MNISETQKVKVFKVNEHEKRKNTMQVHISSYEGKDKNDEAVYSSWFANFVGTAYTKAKEELKEGDYIQLTNGKIENIYNKEKGKAFLEVIVFDFDILPEKDGNN</sequence>
<dbReference type="AlphaFoldDB" id="A0A7Y8VR04"/>
<proteinExistence type="predicted"/>
<reference evidence="1 2" key="1">
    <citation type="submission" date="2020-06" db="EMBL/GenBank/DDBJ databases">
        <title>Mogibacterium timidum strain W9173 genomic sequence.</title>
        <authorList>
            <person name="Wade W.G."/>
            <person name="Johnston C.D."/>
            <person name="Chen T."/>
            <person name="Dewhirst F.E."/>
        </authorList>
    </citation>
    <scope>NUCLEOTIDE SEQUENCE [LARGE SCALE GENOMIC DNA]</scope>
    <source>
        <strain evidence="1 2">W9173</strain>
    </source>
</reference>
<accession>A0A7Y8VR04</accession>
<gene>
    <name evidence="1" type="ORF">HW270_03010</name>
</gene>
<evidence type="ECO:0000313" key="1">
    <source>
        <dbReference type="EMBL" id="NWO23051.1"/>
    </source>
</evidence>
<protein>
    <recommendedName>
        <fullName evidence="3">Single-stranded DNA-binding protein</fullName>
    </recommendedName>
</protein>
<organism evidence="1 2">
    <name type="scientific">Mogibacterium timidum</name>
    <dbReference type="NCBI Taxonomy" id="35519"/>
    <lineage>
        <taxon>Bacteria</taxon>
        <taxon>Bacillati</taxon>
        <taxon>Bacillota</taxon>
        <taxon>Clostridia</taxon>
        <taxon>Peptostreptococcales</taxon>
        <taxon>Anaerovoracaceae</taxon>
        <taxon>Mogibacterium</taxon>
    </lineage>
</organism>